<evidence type="ECO:0000256" key="1">
    <source>
        <dbReference type="SAM" id="Coils"/>
    </source>
</evidence>
<sequence length="433" mass="50407">MLKHKNSYVIEDANNCCWYFYFESDEGINYIVKSAEEKNPQSENLISTSIDEFSVDIDKDFIYLIYCDIDNELNMMTWNGRVWSKNKLIKNPVDGIIFNPGILTSNGLIHIFYEISSKKDNFYYLVHHFWNKSRWSSYTIAKSNSKIFYFVTKGPSGLYCVYIENGQLLYTVYNYLSNGWTKPTAICNIKDTENPYIYAYVNTSNNSVNIIYSDNDKLCYIRRTAGSWLANSENTKILFSDNAQFPAVFNISGNLWAMWYSKKFLYACISADSGDTWSEPFKIPSEADVLSTCIFISLTKPGLMRVRAFNYAKNPYHLILIDDIFNPYSSGFSYFTISINQIQQYISHLNKALQSEKNKNAELVKNMQKMELYYKDLNAHYNLLKSSYGNLLKTVDELKREYETLKKENMTLKEEVEKANCGLIKKIFPWGRS</sequence>
<dbReference type="RefSeq" id="WP_149545028.1">
    <property type="nucleotide sequence ID" value="NZ_VTPS01000007.1"/>
</dbReference>
<dbReference type="EMBL" id="VTPS01000007">
    <property type="protein sequence ID" value="TZE82267.1"/>
    <property type="molecule type" value="Genomic_DNA"/>
</dbReference>
<proteinExistence type="predicted"/>
<name>A0A5D8QCY3_9THEO</name>
<reference evidence="2 3" key="1">
    <citation type="submission" date="2019-08" db="EMBL/GenBank/DDBJ databases">
        <title>Calorimonas adulescens gen. nov., sp. nov., an anaerobic thermophilic bacterium from Sakhalin hot spring.</title>
        <authorList>
            <person name="Khomyakova M.A."/>
            <person name="Merkel A.Y."/>
            <person name="Novikov A."/>
            <person name="Bonch-Osmolovskaya E.A."/>
            <person name="Slobodkin A.I."/>
        </authorList>
    </citation>
    <scope>NUCLEOTIDE SEQUENCE [LARGE SCALE GENOMIC DNA]</scope>
    <source>
        <strain evidence="2 3">A05MB</strain>
    </source>
</reference>
<dbReference type="AlphaFoldDB" id="A0A5D8QCY3"/>
<evidence type="ECO:0000313" key="3">
    <source>
        <dbReference type="Proteomes" id="UP000322976"/>
    </source>
</evidence>
<evidence type="ECO:0008006" key="4">
    <source>
        <dbReference type="Google" id="ProtNLM"/>
    </source>
</evidence>
<keyword evidence="1" id="KW-0175">Coiled coil</keyword>
<gene>
    <name evidence="2" type="ORF">FWJ32_05810</name>
</gene>
<accession>A0A5D8QCY3</accession>
<organism evidence="2 3">
    <name type="scientific">Calorimonas adulescens</name>
    <dbReference type="NCBI Taxonomy" id="2606906"/>
    <lineage>
        <taxon>Bacteria</taxon>
        <taxon>Bacillati</taxon>
        <taxon>Bacillota</taxon>
        <taxon>Clostridia</taxon>
        <taxon>Thermoanaerobacterales</taxon>
        <taxon>Thermoanaerobacteraceae</taxon>
        <taxon>Calorimonas</taxon>
    </lineage>
</organism>
<dbReference type="Gene3D" id="2.120.10.70">
    <property type="entry name" value="Fucose-specific lectin"/>
    <property type="match status" value="1"/>
</dbReference>
<protein>
    <recommendedName>
        <fullName evidence="4">Sialidase domain-containing protein</fullName>
    </recommendedName>
</protein>
<evidence type="ECO:0000313" key="2">
    <source>
        <dbReference type="EMBL" id="TZE82267.1"/>
    </source>
</evidence>
<dbReference type="Proteomes" id="UP000322976">
    <property type="component" value="Unassembled WGS sequence"/>
</dbReference>
<dbReference type="SUPFAM" id="SSF89372">
    <property type="entry name" value="Fucose-specific lectin"/>
    <property type="match status" value="1"/>
</dbReference>
<feature type="coiled-coil region" evidence="1">
    <location>
        <begin position="346"/>
        <end position="422"/>
    </location>
</feature>
<comment type="caution">
    <text evidence="2">The sequence shown here is derived from an EMBL/GenBank/DDBJ whole genome shotgun (WGS) entry which is preliminary data.</text>
</comment>
<keyword evidence="3" id="KW-1185">Reference proteome</keyword>